<reference evidence="2 3" key="1">
    <citation type="submission" date="2020-08" db="EMBL/GenBank/DDBJ databases">
        <title>Genomic Encyclopedia of Type Strains, Phase IV (KMG-IV): sequencing the most valuable type-strain genomes for metagenomic binning, comparative biology and taxonomic classification.</title>
        <authorList>
            <person name="Goeker M."/>
        </authorList>
    </citation>
    <scope>NUCLEOTIDE SEQUENCE [LARGE SCALE GENOMIC DNA]</scope>
    <source>
        <strain evidence="2 3">DSM 4491</strain>
    </source>
</reference>
<evidence type="ECO:0000259" key="1">
    <source>
        <dbReference type="Pfam" id="PF13439"/>
    </source>
</evidence>
<dbReference type="GO" id="GO:0016757">
    <property type="term" value="F:glycosyltransferase activity"/>
    <property type="evidence" value="ECO:0007669"/>
    <property type="project" value="UniProtKB-ARBA"/>
</dbReference>
<dbReference type="RefSeq" id="WP_166111353.1">
    <property type="nucleotide sequence ID" value="NZ_BAABDB010000005.1"/>
</dbReference>
<organism evidence="2 3">
    <name type="scientific">Acetobacter lovaniensis</name>
    <dbReference type="NCBI Taxonomy" id="104100"/>
    <lineage>
        <taxon>Bacteria</taxon>
        <taxon>Pseudomonadati</taxon>
        <taxon>Pseudomonadota</taxon>
        <taxon>Alphaproteobacteria</taxon>
        <taxon>Acetobacterales</taxon>
        <taxon>Acetobacteraceae</taxon>
        <taxon>Acetobacter</taxon>
    </lineage>
</organism>
<name>A0A841QCD2_9PROT</name>
<dbReference type="Pfam" id="PF13692">
    <property type="entry name" value="Glyco_trans_1_4"/>
    <property type="match status" value="1"/>
</dbReference>
<dbReference type="PANTHER" id="PTHR12526">
    <property type="entry name" value="GLYCOSYLTRANSFERASE"/>
    <property type="match status" value="1"/>
</dbReference>
<dbReference type="CDD" id="cd03811">
    <property type="entry name" value="GT4_GT28_WabH-like"/>
    <property type="match status" value="1"/>
</dbReference>
<dbReference type="AlphaFoldDB" id="A0A841QCD2"/>
<dbReference type="Proteomes" id="UP000578000">
    <property type="component" value="Unassembled WGS sequence"/>
</dbReference>
<keyword evidence="3" id="KW-1185">Reference proteome</keyword>
<evidence type="ECO:0000313" key="3">
    <source>
        <dbReference type="Proteomes" id="UP000578000"/>
    </source>
</evidence>
<comment type="caution">
    <text evidence="2">The sequence shown here is derived from an EMBL/GenBank/DDBJ whole genome shotgun (WGS) entry which is preliminary data.</text>
</comment>
<dbReference type="InterPro" id="IPR028098">
    <property type="entry name" value="Glyco_trans_4-like_N"/>
</dbReference>
<protein>
    <submittedName>
        <fullName evidence="2">Glycosyltransferase involved in cell wall biosynthesis</fullName>
    </submittedName>
</protein>
<sequence length="376" mass="42083">MDKDMECAELSSIGVIIHDFKFGGSERIAIRLANYWARNGFSVTVFCASVQGEMHHLLSADVRVVCTSTALARHYGSMYQLARKARQYFAEHPVDFCYIPGNYHWPVTHELARLPLPLRPVLVSQISSLIYKPGRSQFKQMLFNMRMRYLLNRSDLVVAMDSLSARQSNAILRRTDTLVIPLPALGETSAPPTPPPATLSVVAAGRLTEQKGFDDLVRAFAQVRHTLPQARLTICGEGEERPVLEQLIRRYGLEDCVRLVGYVQNIRPYLDKNAIFVLSSRREGYGAVLLEALEAGRYVVTTDCTPAVHDIFDDGVCGRVVPPNNPKALAKGLVEALRSRQDITRLTGERVARFRINVGAQKYIAAVENKMRADRV</sequence>
<dbReference type="SUPFAM" id="SSF53756">
    <property type="entry name" value="UDP-Glycosyltransferase/glycogen phosphorylase"/>
    <property type="match status" value="1"/>
</dbReference>
<dbReference type="Pfam" id="PF13439">
    <property type="entry name" value="Glyco_transf_4"/>
    <property type="match status" value="1"/>
</dbReference>
<accession>A0A841QCD2</accession>
<keyword evidence="2" id="KW-0808">Transferase</keyword>
<proteinExistence type="predicted"/>
<gene>
    <name evidence="2" type="ORF">HNR55_000667</name>
</gene>
<evidence type="ECO:0000313" key="2">
    <source>
        <dbReference type="EMBL" id="MBB6456100.1"/>
    </source>
</evidence>
<dbReference type="EMBL" id="JACHIE010000002">
    <property type="protein sequence ID" value="MBB6456100.1"/>
    <property type="molecule type" value="Genomic_DNA"/>
</dbReference>
<feature type="domain" description="Glycosyltransferase subfamily 4-like N-terminal" evidence="1">
    <location>
        <begin position="22"/>
        <end position="161"/>
    </location>
</feature>
<dbReference type="Gene3D" id="3.40.50.2000">
    <property type="entry name" value="Glycogen Phosphorylase B"/>
    <property type="match status" value="2"/>
</dbReference>
<dbReference type="PANTHER" id="PTHR12526:SF630">
    <property type="entry name" value="GLYCOSYLTRANSFERASE"/>
    <property type="match status" value="1"/>
</dbReference>